<evidence type="ECO:0000256" key="2">
    <source>
        <dbReference type="ARBA" id="ARBA00022723"/>
    </source>
</evidence>
<organism evidence="9 10">
    <name type="scientific">Monilinia fructicola</name>
    <name type="common">Brown rot fungus</name>
    <name type="synonym">Ciboria fructicola</name>
    <dbReference type="NCBI Taxonomy" id="38448"/>
    <lineage>
        <taxon>Eukaryota</taxon>
        <taxon>Fungi</taxon>
        <taxon>Dikarya</taxon>
        <taxon>Ascomycota</taxon>
        <taxon>Pezizomycotina</taxon>
        <taxon>Leotiomycetes</taxon>
        <taxon>Helotiales</taxon>
        <taxon>Sclerotiniaceae</taxon>
        <taxon>Monilinia</taxon>
    </lineage>
</organism>
<dbReference type="GO" id="GO:0006351">
    <property type="term" value="P:DNA-templated transcription"/>
    <property type="evidence" value="ECO:0007669"/>
    <property type="project" value="InterPro"/>
</dbReference>
<evidence type="ECO:0000256" key="3">
    <source>
        <dbReference type="ARBA" id="ARBA00022737"/>
    </source>
</evidence>
<dbReference type="GO" id="GO:0000785">
    <property type="term" value="C:chromatin"/>
    <property type="evidence" value="ECO:0007669"/>
    <property type="project" value="TreeGrafter"/>
</dbReference>
<keyword evidence="10" id="KW-1185">Reference proteome</keyword>
<dbReference type="InterPro" id="IPR007219">
    <property type="entry name" value="XnlR_reg_dom"/>
</dbReference>
<dbReference type="GO" id="GO:0000981">
    <property type="term" value="F:DNA-binding transcription factor activity, RNA polymerase II-specific"/>
    <property type="evidence" value="ECO:0007669"/>
    <property type="project" value="InterPro"/>
</dbReference>
<name>A0A5M9JH70_MONFR</name>
<dbReference type="PANTHER" id="PTHR40626">
    <property type="entry name" value="MIP31509P"/>
    <property type="match status" value="1"/>
</dbReference>
<dbReference type="EMBL" id="VICG01000010">
    <property type="protein sequence ID" value="KAA8567683.1"/>
    <property type="molecule type" value="Genomic_DNA"/>
</dbReference>
<keyword evidence="4" id="KW-0863">Zinc-finger</keyword>
<protein>
    <recommendedName>
        <fullName evidence="8">Xylanolytic transcriptional activator regulatory domain-containing protein</fullName>
    </recommendedName>
</protein>
<dbReference type="PANTHER" id="PTHR40626:SF11">
    <property type="entry name" value="ZINC FINGER PROTEIN YPR022C"/>
    <property type="match status" value="1"/>
</dbReference>
<keyword evidence="2" id="KW-0479">Metal-binding</keyword>
<comment type="subcellular location">
    <subcellularLocation>
        <location evidence="1">Nucleus</location>
    </subcellularLocation>
</comment>
<dbReference type="Proteomes" id="UP000322873">
    <property type="component" value="Unassembled WGS sequence"/>
</dbReference>
<dbReference type="GO" id="GO:0005634">
    <property type="term" value="C:nucleus"/>
    <property type="evidence" value="ECO:0007669"/>
    <property type="project" value="UniProtKB-SubCell"/>
</dbReference>
<gene>
    <name evidence="9" type="ORF">EYC84_008156</name>
</gene>
<dbReference type="AlphaFoldDB" id="A0A5M9JH70"/>
<accession>A0A5M9JH70</accession>
<evidence type="ECO:0000313" key="9">
    <source>
        <dbReference type="EMBL" id="KAA8567683.1"/>
    </source>
</evidence>
<proteinExistence type="predicted"/>
<feature type="domain" description="Xylanolytic transcriptional activator regulatory" evidence="8">
    <location>
        <begin position="209"/>
        <end position="374"/>
    </location>
</feature>
<dbReference type="VEuPathDB" id="FungiDB:MFRU_010g01850"/>
<evidence type="ECO:0000256" key="1">
    <source>
        <dbReference type="ARBA" id="ARBA00004123"/>
    </source>
</evidence>
<evidence type="ECO:0000256" key="7">
    <source>
        <dbReference type="SAM" id="MobiDB-lite"/>
    </source>
</evidence>
<dbReference type="Pfam" id="PF04082">
    <property type="entry name" value="Fungal_trans"/>
    <property type="match status" value="1"/>
</dbReference>
<evidence type="ECO:0000313" key="10">
    <source>
        <dbReference type="Proteomes" id="UP000322873"/>
    </source>
</evidence>
<reference evidence="9 10" key="1">
    <citation type="submission" date="2019-06" db="EMBL/GenBank/DDBJ databases">
        <title>Genome Sequence of the Brown Rot Fungal Pathogen Monilinia fructicola.</title>
        <authorList>
            <person name="De Miccolis Angelini R.M."/>
            <person name="Landi L."/>
            <person name="Abate D."/>
            <person name="Pollastro S."/>
            <person name="Romanazzi G."/>
            <person name="Faretra F."/>
        </authorList>
    </citation>
    <scope>NUCLEOTIDE SEQUENCE [LARGE SCALE GENOMIC DNA]</scope>
    <source>
        <strain evidence="9 10">Mfrc123</strain>
    </source>
</reference>
<keyword evidence="3" id="KW-0677">Repeat</keyword>
<evidence type="ECO:0000256" key="4">
    <source>
        <dbReference type="ARBA" id="ARBA00022771"/>
    </source>
</evidence>
<evidence type="ECO:0000256" key="5">
    <source>
        <dbReference type="ARBA" id="ARBA00022833"/>
    </source>
</evidence>
<evidence type="ECO:0000256" key="6">
    <source>
        <dbReference type="ARBA" id="ARBA00023242"/>
    </source>
</evidence>
<keyword evidence="5" id="KW-0862">Zinc</keyword>
<evidence type="ECO:0000259" key="8">
    <source>
        <dbReference type="Pfam" id="PF04082"/>
    </source>
</evidence>
<sequence>MSVGYAIKHSLEVMGCRDISVVMGNNSRSRRAEAGGLAQVVILARLNVMEMNRAQGEASKGDDVSDGEDSELSVSESLLDNENSVGGSIQTAQIINPVETIVSGQTLNVIRTYNSVPLSNPTILTLASSQQSQGSSMESTPDFDYSPSTGNSISLGLRNLPKGLVDWSNLRIQQDTPQTRDAPQNLLVSTSKPGYLSSLTKETVEKYRNLYFSQFHDRWPIVHSPSYDENEEASELLLPSILMIGGWVDGTTTSKEWALEVHHNLVEHILPRLCQPNGIDTMTQSLPIVLYQCTLLNIIFGSYCGKRDILAKGLVLRNLLAASIYEVGILTPGTIYPDDKPGFFLPFHLVKKQQRQRIAVDLFKIDTYFSVIKGNHHCSDQKSYTLVFQTRLHIGMRMAFQFLRFVSRMSRNLEISVQ</sequence>
<dbReference type="InterPro" id="IPR051059">
    <property type="entry name" value="VerF-like"/>
</dbReference>
<comment type="caution">
    <text evidence="9">The sequence shown here is derived from an EMBL/GenBank/DDBJ whole genome shotgun (WGS) entry which is preliminary data.</text>
</comment>
<dbReference type="GO" id="GO:0008270">
    <property type="term" value="F:zinc ion binding"/>
    <property type="evidence" value="ECO:0007669"/>
    <property type="project" value="UniProtKB-KW"/>
</dbReference>
<feature type="region of interest" description="Disordered" evidence="7">
    <location>
        <begin position="55"/>
        <end position="75"/>
    </location>
</feature>
<dbReference type="GO" id="GO:0000978">
    <property type="term" value="F:RNA polymerase II cis-regulatory region sequence-specific DNA binding"/>
    <property type="evidence" value="ECO:0007669"/>
    <property type="project" value="InterPro"/>
</dbReference>
<keyword evidence="6" id="KW-0539">Nucleus</keyword>